<sequence length="285" mass="30461">MTDRLVVVGAGTMGVGIAYVAASRRYDVELVETDADQARRATRRLRDRWDKAVAAGRTPAEEAVAARGRVRVVESLDAAGREPSVLVEAVPERADLKRAVLGSAERLEPRLLASNTSSISIRALAAALDRPDRFVGLHFFNPVWAMPLLEVVVGPSTSGEARAMALAVGDRLGKDPIVVNDAPGFATSRLGVALGLEAIRMVEDGVAAPADIDRAMTLGYRHPTGPLELTDIVGLDVRLDIARTLRSAYGDRFAPPALLESMVADGRLGKKSGHGFYTWTDGVEQ</sequence>
<dbReference type="InterPro" id="IPR022694">
    <property type="entry name" value="3-OHacyl-CoA_DH"/>
</dbReference>
<evidence type="ECO:0000256" key="3">
    <source>
        <dbReference type="ARBA" id="ARBA00023002"/>
    </source>
</evidence>
<feature type="domain" description="3-hydroxyacyl-CoA dehydrogenase C-terminal" evidence="4">
    <location>
        <begin position="184"/>
        <end position="279"/>
    </location>
</feature>
<dbReference type="SUPFAM" id="SSF51735">
    <property type="entry name" value="NAD(P)-binding Rossmann-fold domains"/>
    <property type="match status" value="1"/>
</dbReference>
<evidence type="ECO:0000259" key="4">
    <source>
        <dbReference type="Pfam" id="PF00725"/>
    </source>
</evidence>
<dbReference type="InterPro" id="IPR006176">
    <property type="entry name" value="3-OHacyl-CoA_DH_NAD-bd"/>
</dbReference>
<dbReference type="Pfam" id="PF00725">
    <property type="entry name" value="3HCDH"/>
    <property type="match status" value="1"/>
</dbReference>
<evidence type="ECO:0000313" key="7">
    <source>
        <dbReference type="Proteomes" id="UP001589627"/>
    </source>
</evidence>
<name>A0ABV5YMU2_9ACTN</name>
<dbReference type="Gene3D" id="3.40.50.720">
    <property type="entry name" value="NAD(P)-binding Rossmann-like Domain"/>
    <property type="match status" value="1"/>
</dbReference>
<proteinExistence type="inferred from homology"/>
<dbReference type="PANTHER" id="PTHR48075:SF5">
    <property type="entry name" value="3-HYDROXYBUTYRYL-COA DEHYDROGENASE"/>
    <property type="match status" value="1"/>
</dbReference>
<organism evidence="6 7">
    <name type="scientific">Actinoallomurus acaciae</name>
    <dbReference type="NCBI Taxonomy" id="502577"/>
    <lineage>
        <taxon>Bacteria</taxon>
        <taxon>Bacillati</taxon>
        <taxon>Actinomycetota</taxon>
        <taxon>Actinomycetes</taxon>
        <taxon>Streptosporangiales</taxon>
        <taxon>Thermomonosporaceae</taxon>
        <taxon>Actinoallomurus</taxon>
    </lineage>
</organism>
<accession>A0ABV5YMU2</accession>
<protein>
    <submittedName>
        <fullName evidence="6">3-hydroxyacyl-CoA dehydrogenase family protein</fullName>
        <ecNumber evidence="6">1.1.1.35</ecNumber>
    </submittedName>
</protein>
<dbReference type="InterPro" id="IPR013328">
    <property type="entry name" value="6PGD_dom2"/>
</dbReference>
<dbReference type="PANTHER" id="PTHR48075">
    <property type="entry name" value="3-HYDROXYACYL-COA DEHYDROGENASE FAMILY PROTEIN"/>
    <property type="match status" value="1"/>
</dbReference>
<gene>
    <name evidence="6" type="ORF">ACFFNX_26550</name>
</gene>
<comment type="similarity">
    <text evidence="2">Belongs to the 3-hydroxyacyl-CoA dehydrogenase family.</text>
</comment>
<dbReference type="Gene3D" id="1.10.1040.10">
    <property type="entry name" value="N-(1-d-carboxylethyl)-l-norvaline Dehydrogenase, domain 2"/>
    <property type="match status" value="1"/>
</dbReference>
<dbReference type="Pfam" id="PF02737">
    <property type="entry name" value="3HCDH_N"/>
    <property type="match status" value="1"/>
</dbReference>
<dbReference type="PIRSF" id="PIRSF000105">
    <property type="entry name" value="HCDH"/>
    <property type="match status" value="1"/>
</dbReference>
<dbReference type="Proteomes" id="UP001589627">
    <property type="component" value="Unassembled WGS sequence"/>
</dbReference>
<evidence type="ECO:0000256" key="2">
    <source>
        <dbReference type="ARBA" id="ARBA00009463"/>
    </source>
</evidence>
<keyword evidence="3 6" id="KW-0560">Oxidoreductase</keyword>
<reference evidence="6 7" key="1">
    <citation type="submission" date="2024-09" db="EMBL/GenBank/DDBJ databases">
        <authorList>
            <person name="Sun Q."/>
            <person name="Mori K."/>
        </authorList>
    </citation>
    <scope>NUCLEOTIDE SEQUENCE [LARGE SCALE GENOMIC DNA]</scope>
    <source>
        <strain evidence="6 7">TBRC 0563</strain>
    </source>
</reference>
<evidence type="ECO:0000259" key="5">
    <source>
        <dbReference type="Pfam" id="PF02737"/>
    </source>
</evidence>
<keyword evidence="7" id="KW-1185">Reference proteome</keyword>
<dbReference type="EMBL" id="JBHLZP010000224">
    <property type="protein sequence ID" value="MFB9835747.1"/>
    <property type="molecule type" value="Genomic_DNA"/>
</dbReference>
<comment type="caution">
    <text evidence="6">The sequence shown here is derived from an EMBL/GenBank/DDBJ whole genome shotgun (WGS) entry which is preliminary data.</text>
</comment>
<evidence type="ECO:0000313" key="6">
    <source>
        <dbReference type="EMBL" id="MFB9835747.1"/>
    </source>
</evidence>
<dbReference type="GO" id="GO:0003857">
    <property type="term" value="F:(3S)-3-hydroxyacyl-CoA dehydrogenase (NAD+) activity"/>
    <property type="evidence" value="ECO:0007669"/>
    <property type="project" value="UniProtKB-EC"/>
</dbReference>
<dbReference type="InterPro" id="IPR006108">
    <property type="entry name" value="3HC_DH_C"/>
</dbReference>
<dbReference type="RefSeq" id="WP_378207842.1">
    <property type="nucleotide sequence ID" value="NZ_JBHLZP010000224.1"/>
</dbReference>
<dbReference type="SUPFAM" id="SSF48179">
    <property type="entry name" value="6-phosphogluconate dehydrogenase C-terminal domain-like"/>
    <property type="match status" value="1"/>
</dbReference>
<evidence type="ECO:0000256" key="1">
    <source>
        <dbReference type="ARBA" id="ARBA00005086"/>
    </source>
</evidence>
<dbReference type="InterPro" id="IPR008927">
    <property type="entry name" value="6-PGluconate_DH-like_C_sf"/>
</dbReference>
<dbReference type="InterPro" id="IPR036291">
    <property type="entry name" value="NAD(P)-bd_dom_sf"/>
</dbReference>
<comment type="pathway">
    <text evidence="1">Lipid metabolism; butanoate metabolism.</text>
</comment>
<dbReference type="EC" id="1.1.1.35" evidence="6"/>
<feature type="domain" description="3-hydroxyacyl-CoA dehydrogenase NAD binding" evidence="5">
    <location>
        <begin position="6"/>
        <end position="181"/>
    </location>
</feature>